<keyword evidence="1" id="KW-0493">Microtubule</keyword>
<dbReference type="PROSITE" id="PS50067">
    <property type="entry name" value="KINESIN_MOTOR_2"/>
    <property type="match status" value="1"/>
</dbReference>
<dbReference type="FunFam" id="1.10.150.280:FF:000003">
    <property type="entry name" value="Kinesin-like protein KIN-10C"/>
    <property type="match status" value="1"/>
</dbReference>
<dbReference type="PANTHER" id="PTHR24115">
    <property type="entry name" value="KINESIN-RELATED"/>
    <property type="match status" value="1"/>
</dbReference>
<dbReference type="Pfam" id="PF12836">
    <property type="entry name" value="HHH_3"/>
    <property type="match status" value="1"/>
</dbReference>
<evidence type="ECO:0000313" key="7">
    <source>
        <dbReference type="Proteomes" id="UP000516314"/>
    </source>
</evidence>
<comment type="similarity">
    <text evidence="3">Belongs to the TRAFAC class myosin-kinesin ATPase superfamily. Kinesin family. KIN-10 subfamily.</text>
</comment>
<dbReference type="GO" id="GO:0007018">
    <property type="term" value="P:microtubule-based movement"/>
    <property type="evidence" value="ECO:0007669"/>
    <property type="project" value="InterPro"/>
</dbReference>
<keyword evidence="4" id="KW-0547">Nucleotide-binding</keyword>
<dbReference type="GO" id="GO:0008017">
    <property type="term" value="F:microtubule binding"/>
    <property type="evidence" value="ECO:0007669"/>
    <property type="project" value="InterPro"/>
</dbReference>
<dbReference type="EMBL" id="LR881470">
    <property type="protein sequence ID" value="CAD5332509.1"/>
    <property type="molecule type" value="Genomic_DNA"/>
</dbReference>
<dbReference type="InterPro" id="IPR001752">
    <property type="entry name" value="Kinesin_motor_dom"/>
</dbReference>
<evidence type="ECO:0000256" key="1">
    <source>
        <dbReference type="ARBA" id="ARBA00022701"/>
    </source>
</evidence>
<organism evidence="6 7">
    <name type="scientific">Arabidopsis thaliana</name>
    <name type="common">Mouse-ear cress</name>
    <dbReference type="NCBI Taxonomy" id="3702"/>
    <lineage>
        <taxon>Eukaryota</taxon>
        <taxon>Viridiplantae</taxon>
        <taxon>Streptophyta</taxon>
        <taxon>Embryophyta</taxon>
        <taxon>Tracheophyta</taxon>
        <taxon>Spermatophyta</taxon>
        <taxon>Magnoliopsida</taxon>
        <taxon>eudicotyledons</taxon>
        <taxon>Gunneridae</taxon>
        <taxon>Pentapetalae</taxon>
        <taxon>rosids</taxon>
        <taxon>malvids</taxon>
        <taxon>Brassicales</taxon>
        <taxon>Brassicaceae</taxon>
        <taxon>Camelineae</taxon>
        <taxon>Arabidopsis</taxon>
    </lineage>
</organism>
<gene>
    <name evidence="6" type="ORF">AT9943_LOCUS19914</name>
</gene>
<dbReference type="SUPFAM" id="SSF47781">
    <property type="entry name" value="RuvA domain 2-like"/>
    <property type="match status" value="1"/>
</dbReference>
<evidence type="ECO:0000256" key="2">
    <source>
        <dbReference type="ARBA" id="ARBA00023175"/>
    </source>
</evidence>
<dbReference type="Proteomes" id="UP000516314">
    <property type="component" value="Chromosome 5"/>
</dbReference>
<dbReference type="SMART" id="SM00129">
    <property type="entry name" value="KISc"/>
    <property type="match status" value="1"/>
</dbReference>
<sequence>METKMTTHGRKVVRVVARVKPSTDLASTKSISVQKPMGDDPETVTISFGAQFAGSKDSYRLDYCYEENETTGSILTKEIKPLISTVFEGKDANVIAHGARNSGKTHLIQGNERELGLAVLTMSEMLSMAEERGDAIFVSVYEVSQETVYDLLDQEKRVVSVLEGAQGKIQLKGLSQVPVKSLSEFQNLYFGLKKSQKLTSDLPTRSHKGVMIHVTTGNANSGSLGRMNFLDMAGYEDSRKQNSALGPLEIARVNKSIYALQNVMYALNANESHVPYRESKLTRMLKDCLKGSNITLLITCLPREFSQDSFYMLNLASRICLGGNRAITNPTKKKINGLDRSVSLSSAAQRRQTPLTMSAASRKQTVLRGNVTERKTKINTATSAIKARKLFGEANDSVKCKNSSKKVEGKAKMVLKKGISTSKVVLSVQASSPKEVNPCEPELNGAAWLFITMALLIKSHVLNEYSLAFSSSTVAMEPGYSNGASLSSEAIYTTDKETPRKQEEMFAGATHCDDAFVDKAQIIERDENNSVIEEDLTLVIDEGENLDKENNSLLANETASPPLSMRLQELSNNLKSICKFSNQLSVPEKHQTPLTILQAEEASELSDITAEAAVSIELRTPEKTMPSNIGCSPWKTYSAHSSKLKNSAVGEYLKFINTAGKEDLKKLKGIGDKRAAYIVELREESPFKTLDDLQSIGLSAKQVNGLLKKEIGEIF</sequence>
<dbReference type="InterPro" id="IPR036961">
    <property type="entry name" value="Kinesin_motor_dom_sf"/>
</dbReference>
<dbReference type="Pfam" id="PF00225">
    <property type="entry name" value="Kinesin"/>
    <property type="match status" value="1"/>
</dbReference>
<dbReference type="GO" id="GO:0003777">
    <property type="term" value="F:microtubule motor activity"/>
    <property type="evidence" value="ECO:0007669"/>
    <property type="project" value="InterPro"/>
</dbReference>
<dbReference type="AlphaFoldDB" id="A0A7G2FG11"/>
<reference evidence="6 7" key="1">
    <citation type="submission" date="2020-09" db="EMBL/GenBank/DDBJ databases">
        <authorList>
            <person name="Ashkenazy H."/>
        </authorList>
    </citation>
    <scope>NUCLEOTIDE SEQUENCE [LARGE SCALE GENOMIC DNA]</scope>
    <source>
        <strain evidence="7">cv. Cdm-0</strain>
    </source>
</reference>
<evidence type="ECO:0000256" key="4">
    <source>
        <dbReference type="PROSITE-ProRule" id="PRU00283"/>
    </source>
</evidence>
<dbReference type="SUPFAM" id="SSF52540">
    <property type="entry name" value="P-loop containing nucleoside triphosphate hydrolases"/>
    <property type="match status" value="1"/>
</dbReference>
<name>A0A7G2FG11_ARATH</name>
<keyword evidence="4" id="KW-0067">ATP-binding</keyword>
<dbReference type="InterPro" id="IPR010994">
    <property type="entry name" value="RuvA_2-like"/>
</dbReference>
<dbReference type="PRINTS" id="PR00380">
    <property type="entry name" value="KINESINHEAVY"/>
</dbReference>
<dbReference type="Gene3D" id="1.10.150.280">
    <property type="entry name" value="AF1531-like domain"/>
    <property type="match status" value="1"/>
</dbReference>
<feature type="domain" description="Kinesin motor" evidence="5">
    <location>
        <begin position="12"/>
        <end position="322"/>
    </location>
</feature>
<dbReference type="GO" id="GO:0005874">
    <property type="term" value="C:microtubule"/>
    <property type="evidence" value="ECO:0007669"/>
    <property type="project" value="UniProtKB-KW"/>
</dbReference>
<evidence type="ECO:0000259" key="5">
    <source>
        <dbReference type="PROSITE" id="PS50067"/>
    </source>
</evidence>
<feature type="binding site" evidence="4">
    <location>
        <begin position="98"/>
        <end position="105"/>
    </location>
    <ligand>
        <name>ATP</name>
        <dbReference type="ChEBI" id="CHEBI:30616"/>
    </ligand>
</feature>
<dbReference type="Gene3D" id="3.40.850.10">
    <property type="entry name" value="Kinesin motor domain"/>
    <property type="match status" value="1"/>
</dbReference>
<dbReference type="InterPro" id="IPR027640">
    <property type="entry name" value="Kinesin-like_fam"/>
</dbReference>
<dbReference type="FunFam" id="3.40.850.10:FF:000098">
    <property type="entry name" value="Kinesin-like protein KIN-10C"/>
    <property type="match status" value="1"/>
</dbReference>
<dbReference type="PANTHER" id="PTHR24115:SF908">
    <property type="entry name" value="KINESIN-LIKE PROTEIN KIN-10C"/>
    <property type="match status" value="1"/>
</dbReference>
<accession>A0A7G2FG11</accession>
<protein>
    <submittedName>
        <fullName evidence="6">(thale cress) hypothetical protein</fullName>
    </submittedName>
</protein>
<keyword evidence="2 4" id="KW-0505">Motor protein</keyword>
<evidence type="ECO:0000256" key="3">
    <source>
        <dbReference type="ARBA" id="ARBA00061615"/>
    </source>
</evidence>
<dbReference type="GO" id="GO:0005524">
    <property type="term" value="F:ATP binding"/>
    <property type="evidence" value="ECO:0007669"/>
    <property type="project" value="UniProtKB-UniRule"/>
</dbReference>
<proteinExistence type="inferred from homology"/>
<dbReference type="InterPro" id="IPR027417">
    <property type="entry name" value="P-loop_NTPase"/>
</dbReference>
<evidence type="ECO:0000313" key="6">
    <source>
        <dbReference type="EMBL" id="CAD5332509.1"/>
    </source>
</evidence>